<comment type="caution">
    <text evidence="2">The sequence shown here is derived from an EMBL/GenBank/DDBJ whole genome shotgun (WGS) entry which is preliminary data.</text>
</comment>
<dbReference type="RefSeq" id="WP_188606398.1">
    <property type="nucleotide sequence ID" value="NZ_BMIC01000004.1"/>
</dbReference>
<organism evidence="2 3">
    <name type="scientific">Aquaticitalea lipolytica</name>
    <dbReference type="NCBI Taxonomy" id="1247562"/>
    <lineage>
        <taxon>Bacteria</taxon>
        <taxon>Pseudomonadati</taxon>
        <taxon>Bacteroidota</taxon>
        <taxon>Flavobacteriia</taxon>
        <taxon>Flavobacteriales</taxon>
        <taxon>Flavobacteriaceae</taxon>
        <taxon>Aquaticitalea</taxon>
    </lineage>
</organism>
<dbReference type="Gene3D" id="3.90.320.10">
    <property type="match status" value="1"/>
</dbReference>
<dbReference type="InterPro" id="IPR038726">
    <property type="entry name" value="PDDEXK_AddAB-type"/>
</dbReference>
<gene>
    <name evidence="2" type="ORF">GCM10011531_21650</name>
</gene>
<dbReference type="InterPro" id="IPR011335">
    <property type="entry name" value="Restrct_endonuc-II-like"/>
</dbReference>
<dbReference type="InterPro" id="IPR011604">
    <property type="entry name" value="PDDEXK-like_dom_sf"/>
</dbReference>
<evidence type="ECO:0000313" key="3">
    <source>
        <dbReference type="Proteomes" id="UP000598120"/>
    </source>
</evidence>
<proteinExistence type="predicted"/>
<dbReference type="Proteomes" id="UP000598120">
    <property type="component" value="Unassembled WGS sequence"/>
</dbReference>
<feature type="domain" description="PD-(D/E)XK endonuclease-like" evidence="1">
    <location>
        <begin position="644"/>
        <end position="913"/>
    </location>
</feature>
<evidence type="ECO:0000259" key="1">
    <source>
        <dbReference type="Pfam" id="PF12705"/>
    </source>
</evidence>
<dbReference type="InterPro" id="IPR027417">
    <property type="entry name" value="P-loop_NTPase"/>
</dbReference>
<dbReference type="AlphaFoldDB" id="A0A8J2XHM0"/>
<accession>A0A8J2XHM0</accession>
<evidence type="ECO:0000313" key="2">
    <source>
        <dbReference type="EMBL" id="GFZ89687.1"/>
    </source>
</evidence>
<name>A0A8J2XHM0_9FLAO</name>
<keyword evidence="3" id="KW-1185">Reference proteome</keyword>
<dbReference type="EMBL" id="BMIC01000004">
    <property type="protein sequence ID" value="GFZ89687.1"/>
    <property type="molecule type" value="Genomic_DNA"/>
</dbReference>
<dbReference type="SUPFAM" id="SSF52980">
    <property type="entry name" value="Restriction endonuclease-like"/>
    <property type="match status" value="1"/>
</dbReference>
<reference evidence="2 3" key="1">
    <citation type="journal article" date="2014" name="Int. J. Syst. Evol. Microbiol.">
        <title>Complete genome sequence of Corynebacterium casei LMG S-19264T (=DSM 44701T), isolated from a smear-ripened cheese.</title>
        <authorList>
            <consortium name="US DOE Joint Genome Institute (JGI-PGF)"/>
            <person name="Walter F."/>
            <person name="Albersmeier A."/>
            <person name="Kalinowski J."/>
            <person name="Ruckert C."/>
        </authorList>
    </citation>
    <scope>NUCLEOTIDE SEQUENCE [LARGE SCALE GENOMIC DNA]</scope>
    <source>
        <strain evidence="2 3">CGMCC 1.15295</strain>
    </source>
</reference>
<dbReference type="Pfam" id="PF12705">
    <property type="entry name" value="PDDEXK_1"/>
    <property type="match status" value="1"/>
</dbReference>
<dbReference type="SUPFAM" id="SSF52540">
    <property type="entry name" value="P-loop containing nucleoside triphosphate hydrolases"/>
    <property type="match status" value="1"/>
</dbReference>
<sequence length="923" mass="107152">MTSFIQDVIVDLQKKEVDISQLTFILPSKRAGIFLTHILSQTSKKTQFAPDVFSIEEFVETLSDLKYCSNTELLFEFYEVYLKITPKEEVETFDKFSKWAQLLLQDFNEIDRYLIPTDNIFDYLKSIKEINHWSLADEQTEYIKNYLSFWNRLKTYYNLFKEQLISKQKGYQGLVYREAVEGVEQYVAANTNKRLVFVGFNALNKAEETIIQELLQQGLAEIYWDVDEYFIKNPIHDAGLFIRLHKANWPYFQKHQFNWLTKNYASEKRIEVIGTPKNIGQVKYIGELLDKISKEKKNIQNTAVVLGDENLLIPLLNSIPKGIDNINITMGFPLRSIPLASLFEELFKIHKTSTSQFYYKDVTSILSHQFIYSLFDAKTKNFAAIINNYIQSNNIVYITVEMLKFLAEEKDNVIDLLFTSWNNTASNALESCSKLILLIKENLSLEKSKNLLALEYLYRFNEVFNELHLLNLEYKHINNINALFGLYKELIKSEALDFKGEPLQGLQIMGMLESRVLDFETVIISSVNEGILPAGKSNNSFIPFDVKLENGLPTYKEKDAVYTYHFYRLLQRAKNIYILYNTEPDVLNGGEKSRFITQLNIEKLHNIKNYVVAPKVPSAQQKLKTIKKTSAVLNKIKILAKDGFSPSSLTNYIRNPIDFYYDKILGVKDYEDVEETVAANTLGNVIHQTLEDFYKPLKGEFLTKNHLQDMKLAIDKTVTFHFKSHYKEGDITKGKNLIVFEIAKRYIHNFLSKELETLNAGNEIKIIDLERKSKVEINIPELDFPIYLKGTVDRIDEFNGITRIIDYKTGKVEQKHIEIIDWEELNTDYDKYSKSFQVLAYAYMLNEEHLISGDIEGGIISFKNLQGDYFLKFTEKDRAGKGAAKNQIISKDTLENYSVQLKKLILEICDSDIDFVEKEIKTH</sequence>
<protein>
    <recommendedName>
        <fullName evidence="1">PD-(D/E)XK endonuclease-like domain-containing protein</fullName>
    </recommendedName>
</protein>